<feature type="compositionally biased region" description="Acidic residues" evidence="2">
    <location>
        <begin position="1210"/>
        <end position="1222"/>
    </location>
</feature>
<keyword evidence="6" id="KW-1185">Reference proteome</keyword>
<dbReference type="FunFam" id="3.40.50.2000:FF:000100">
    <property type="entry name" value="Glycosyltransferase family 1 protein"/>
    <property type="match status" value="1"/>
</dbReference>
<feature type="compositionally biased region" description="Polar residues" evidence="2">
    <location>
        <begin position="787"/>
        <end position="817"/>
    </location>
</feature>
<dbReference type="OMA" id="SFAHIHV"/>
<dbReference type="SMART" id="SM00726">
    <property type="entry name" value="UIM"/>
    <property type="match status" value="5"/>
</dbReference>
<feature type="compositionally biased region" description="Basic and acidic residues" evidence="2">
    <location>
        <begin position="1223"/>
        <end position="1236"/>
    </location>
</feature>
<dbReference type="GO" id="GO:0016906">
    <property type="term" value="F:sterol 3-beta-glucosyltransferase activity"/>
    <property type="evidence" value="ECO:0007669"/>
    <property type="project" value="UniProtKB-ARBA"/>
</dbReference>
<dbReference type="GO" id="GO:0005975">
    <property type="term" value="P:carbohydrate metabolic process"/>
    <property type="evidence" value="ECO:0007669"/>
    <property type="project" value="InterPro"/>
</dbReference>
<keyword evidence="1" id="KW-0808">Transferase</keyword>
<sequence length="1318" mass="141790">MPMPPAAPTPGPSNERVIPPQEIVAQAAAAVAAADDSDDEPLHLNHGEQPEEPLAKSPSLQSASDAGSSSLPPLSSVDSYYGFNEASRETHSDIPDVPPPAYSEHIGEINDNSNGFGTNARVSADGRVNIRINEKSRRLSSLLAPALRDQYTRVQEEGPPPPPYIPESLGGAPGQTPPPPLNVVIHVVGSRGDVQPFIALGKVLKETYGHRVRLATHPTFKGFVEEHGLEFFSIGGDPAELMAFMVKNPGLMPGFETLRSGDVGKRRKGIAELIKGCWRSCIESGDGTGAVASDRTVEDWMNSNQNGSTAAEVLSKPFIADAIIANPPSFAHIHCAEKLGIPLHVMFTMPWSPTQAFPHPLANIQTSNTDPSVANYMSYTLVDMLTWQGLGDIINRFRRDSLNLEPISLVWAPGMLARLRVPHTYCWSPALIPKPKDWANHISISGFYFLSLASNYRPDPELAAFLSAGPPPVYIGFGSIVVDDPNAMTKLIFDAVKATGQRALVSKGWGGIGADELGIPEGVLMLGNVPHDWLFKHVSCVVHHGGAGTTSAGIAAGRPTVVVPFFGDQPFWGAMVARAGAGPDPIPHKQLTAEKLAEAISFALRPESLDRAKELSQRISEEKGSDSGAQSFHQMLKVDELRCSLCPTRSAVWRIKRTQVRLSALAAVTLANEGALSFSELKLYRPREYDSDDGPWDPITGATVALTGTISSMMMGVADMPIETLKALKIHPDTAKRSKSQSGGLEGTGSSDTASVSGKDSNAGYTNPQLRISDTSSSADRSEESLLVQSPTSMSGISTSTGRSPSMGQVFDSQGNPASPGSRPRSPHGSSRPPSHQRSDSETYKTPFHQAQTVLDTGKGISRIVGAGLKSPMDFTLGLARGFHNAPRLYGEEVKPVERVTGIKSGLRVAAKEFGSGMFQGVTGLVTQPIEGAAKEGGTGFMKGVGKGIAGVTLKPAAAFWAIPGYAFKGIYAEIQKPFGSSVQNYIIAARTAQGYEEFHRTSAEERSDILDRWACIAKNVKRKKNPGEDQLEALRKCVEKGKGGRPQWLMSKKSRQRSTDSAPQLEERRSEDAGRSPRILPLGWSQPNTGPRAASPHPESITAARAIPTDDANDAELGAAIRASVAQSSHGNPDEDAMIERAIRASMAELQRPPASDGHVDDEEALQRAIRASLTDAQAQGMNEQEKKALEDVVRKSVLEQRRARGSDTEWDSEPDTEDDEDVKRALEESMRHGAQDVGGSSVANDAQDEELRRAIEASQREDAEREEGLKKQLTEEEIVLEYVKKQSLAEEEHRRALLGKQGSWDATGSGSSSRRQ</sequence>
<dbReference type="InterPro" id="IPR010610">
    <property type="entry name" value="EryCIII-like_C"/>
</dbReference>
<feature type="compositionally biased region" description="Low complexity" evidence="2">
    <location>
        <begin position="57"/>
        <end position="79"/>
    </location>
</feature>
<feature type="compositionally biased region" description="Basic and acidic residues" evidence="2">
    <location>
        <begin position="40"/>
        <end position="49"/>
    </location>
</feature>
<feature type="compositionally biased region" description="Low complexity" evidence="2">
    <location>
        <begin position="25"/>
        <end position="34"/>
    </location>
</feature>
<feature type="region of interest" description="Disordered" evidence="2">
    <location>
        <begin position="1177"/>
        <end position="1275"/>
    </location>
</feature>
<accession>R7YZ47</accession>
<feature type="region of interest" description="Disordered" evidence="2">
    <location>
        <begin position="1043"/>
        <end position="1099"/>
    </location>
</feature>
<evidence type="ECO:0000256" key="1">
    <source>
        <dbReference type="ARBA" id="ARBA00022679"/>
    </source>
</evidence>
<name>R7YZ47_CONA1</name>
<dbReference type="HOGENOM" id="CLU_000537_1_0_1"/>
<proteinExistence type="predicted"/>
<feature type="compositionally biased region" description="Polar residues" evidence="2">
    <location>
        <begin position="1306"/>
        <end position="1318"/>
    </location>
</feature>
<dbReference type="PANTHER" id="PTHR48050:SF13">
    <property type="entry name" value="STEROL 3-BETA-GLUCOSYLTRANSFERASE UGT80A2"/>
    <property type="match status" value="1"/>
</dbReference>
<feature type="compositionally biased region" description="Pro residues" evidence="2">
    <location>
        <begin position="1"/>
        <end position="11"/>
    </location>
</feature>
<organism evidence="5 6">
    <name type="scientific">Coniosporium apollinis (strain CBS 100218)</name>
    <name type="common">Rock-inhabiting black yeast</name>
    <dbReference type="NCBI Taxonomy" id="1168221"/>
    <lineage>
        <taxon>Eukaryota</taxon>
        <taxon>Fungi</taxon>
        <taxon>Dikarya</taxon>
        <taxon>Ascomycota</taxon>
        <taxon>Pezizomycotina</taxon>
        <taxon>Dothideomycetes</taxon>
        <taxon>Dothideomycetes incertae sedis</taxon>
        <taxon>Coniosporium</taxon>
    </lineage>
</organism>
<dbReference type="InterPro" id="IPR002213">
    <property type="entry name" value="UDP_glucos_trans"/>
</dbReference>
<feature type="domain" description="Erythromycin biosynthesis protein CIII-like C-terminal" evidence="4">
    <location>
        <begin position="518"/>
        <end position="626"/>
    </location>
</feature>
<protein>
    <submittedName>
        <fullName evidence="5">Uncharacterized protein</fullName>
    </submittedName>
</protein>
<evidence type="ECO:0000313" key="5">
    <source>
        <dbReference type="EMBL" id="EON67098.1"/>
    </source>
</evidence>
<dbReference type="GeneID" id="19903662"/>
<dbReference type="Pfam" id="PF03033">
    <property type="entry name" value="Glyco_transf_28"/>
    <property type="match status" value="1"/>
</dbReference>
<dbReference type="InterPro" id="IPR004276">
    <property type="entry name" value="GlycoTrans_28_N"/>
</dbReference>
<dbReference type="InterPro" id="IPR050426">
    <property type="entry name" value="Glycosyltransferase_28"/>
</dbReference>
<feature type="domain" description="Glycosyltransferase family 28 N-terminal" evidence="3">
    <location>
        <begin position="183"/>
        <end position="245"/>
    </location>
</feature>
<feature type="compositionally biased region" description="Basic and acidic residues" evidence="2">
    <location>
        <begin position="1066"/>
        <end position="1076"/>
    </location>
</feature>
<dbReference type="OrthoDB" id="5835829at2759"/>
<dbReference type="PANTHER" id="PTHR48050">
    <property type="entry name" value="STEROL 3-BETA-GLUCOSYLTRANSFERASE"/>
    <property type="match status" value="1"/>
</dbReference>
<feature type="region of interest" description="Disordered" evidence="2">
    <location>
        <begin position="733"/>
        <end position="855"/>
    </location>
</feature>
<evidence type="ECO:0000313" key="6">
    <source>
        <dbReference type="Proteomes" id="UP000016924"/>
    </source>
</evidence>
<evidence type="ECO:0000259" key="4">
    <source>
        <dbReference type="Pfam" id="PF06722"/>
    </source>
</evidence>
<gene>
    <name evidence="5" type="ORF">W97_06351</name>
</gene>
<feature type="region of interest" description="Disordered" evidence="2">
    <location>
        <begin position="1"/>
        <end position="118"/>
    </location>
</feature>
<dbReference type="CDD" id="cd03784">
    <property type="entry name" value="GT1_Gtf-like"/>
    <property type="match status" value="1"/>
</dbReference>
<dbReference type="Gene3D" id="3.40.50.2000">
    <property type="entry name" value="Glycogen Phosphorylase B"/>
    <property type="match status" value="2"/>
</dbReference>
<dbReference type="EMBL" id="JH767585">
    <property type="protein sequence ID" value="EON67098.1"/>
    <property type="molecule type" value="Genomic_DNA"/>
</dbReference>
<dbReference type="eggNOG" id="KOG1809">
    <property type="taxonomic scope" value="Eukaryota"/>
</dbReference>
<dbReference type="Proteomes" id="UP000016924">
    <property type="component" value="Unassembled WGS sequence"/>
</dbReference>
<dbReference type="InterPro" id="IPR003903">
    <property type="entry name" value="UIM_dom"/>
</dbReference>
<feature type="region of interest" description="Disordered" evidence="2">
    <location>
        <begin position="1292"/>
        <end position="1318"/>
    </location>
</feature>
<evidence type="ECO:0000256" key="2">
    <source>
        <dbReference type="SAM" id="MobiDB-lite"/>
    </source>
</evidence>
<dbReference type="Pfam" id="PF06722">
    <property type="entry name" value="EryCIII-like_C"/>
    <property type="match status" value="1"/>
</dbReference>
<reference evidence="6" key="1">
    <citation type="submission" date="2012-06" db="EMBL/GenBank/DDBJ databases">
        <title>The genome sequence of Coniosporium apollinis CBS 100218.</title>
        <authorList>
            <consortium name="The Broad Institute Genome Sequencing Platform"/>
            <person name="Cuomo C."/>
            <person name="Gorbushina A."/>
            <person name="Noack S."/>
            <person name="Walker B."/>
            <person name="Young S.K."/>
            <person name="Zeng Q."/>
            <person name="Gargeya S."/>
            <person name="Fitzgerald M."/>
            <person name="Haas B."/>
            <person name="Abouelleil A."/>
            <person name="Alvarado L."/>
            <person name="Arachchi H.M."/>
            <person name="Berlin A.M."/>
            <person name="Chapman S.B."/>
            <person name="Goldberg J."/>
            <person name="Griggs A."/>
            <person name="Gujja S."/>
            <person name="Hansen M."/>
            <person name="Howarth C."/>
            <person name="Imamovic A."/>
            <person name="Larimer J."/>
            <person name="McCowan C."/>
            <person name="Montmayeur A."/>
            <person name="Murphy C."/>
            <person name="Neiman D."/>
            <person name="Pearson M."/>
            <person name="Priest M."/>
            <person name="Roberts A."/>
            <person name="Saif S."/>
            <person name="Shea T."/>
            <person name="Sisk P."/>
            <person name="Sykes S."/>
            <person name="Wortman J."/>
            <person name="Nusbaum C."/>
            <person name="Birren B."/>
        </authorList>
    </citation>
    <scope>NUCLEOTIDE SEQUENCE [LARGE SCALE GENOMIC DNA]</scope>
    <source>
        <strain evidence="6">CBS 100218</strain>
    </source>
</reference>
<feature type="compositionally biased region" description="Basic and acidic residues" evidence="2">
    <location>
        <begin position="1251"/>
        <end position="1275"/>
    </location>
</feature>
<feature type="compositionally biased region" description="Low complexity" evidence="2">
    <location>
        <begin position="819"/>
        <end position="836"/>
    </location>
</feature>
<feature type="region of interest" description="Disordered" evidence="2">
    <location>
        <begin position="153"/>
        <end position="174"/>
    </location>
</feature>
<feature type="compositionally biased region" description="Basic and acidic residues" evidence="2">
    <location>
        <begin position="1185"/>
        <end position="1209"/>
    </location>
</feature>
<feature type="compositionally biased region" description="Polar residues" evidence="2">
    <location>
        <begin position="740"/>
        <end position="779"/>
    </location>
</feature>
<dbReference type="STRING" id="1168221.R7YZ47"/>
<dbReference type="eggNOG" id="KOG1192">
    <property type="taxonomic scope" value="Eukaryota"/>
</dbReference>
<dbReference type="RefSeq" id="XP_007782415.1">
    <property type="nucleotide sequence ID" value="XM_007784225.1"/>
</dbReference>
<dbReference type="SUPFAM" id="SSF53756">
    <property type="entry name" value="UDP-Glycosyltransferase/glycogen phosphorylase"/>
    <property type="match status" value="1"/>
</dbReference>
<dbReference type="FunFam" id="3.40.50.2000:FF:000009">
    <property type="entry name" value="Sterol 3-beta-glucosyltransferase UGT80A2"/>
    <property type="match status" value="1"/>
</dbReference>
<dbReference type="PROSITE" id="PS50330">
    <property type="entry name" value="UIM"/>
    <property type="match status" value="3"/>
</dbReference>
<evidence type="ECO:0000259" key="3">
    <source>
        <dbReference type="Pfam" id="PF03033"/>
    </source>
</evidence>